<dbReference type="InterPro" id="IPR000463">
    <property type="entry name" value="Fatty_acid-bd"/>
</dbReference>
<evidence type="ECO:0000259" key="4">
    <source>
        <dbReference type="PROSITE" id="PS00214"/>
    </source>
</evidence>
<evidence type="ECO:0000256" key="3">
    <source>
        <dbReference type="RuleBase" id="RU003696"/>
    </source>
</evidence>
<dbReference type="InterPro" id="IPR012674">
    <property type="entry name" value="Calycin"/>
</dbReference>
<dbReference type="AlphaFoldDB" id="A0A1I8B1H1"/>
<reference evidence="6" key="1">
    <citation type="submission" date="2016-11" db="UniProtKB">
        <authorList>
            <consortium name="WormBaseParasite"/>
        </authorList>
    </citation>
    <scope>IDENTIFICATION</scope>
</reference>
<keyword evidence="2" id="KW-0446">Lipid-binding</keyword>
<dbReference type="WBParaSite" id="MhA1_Contig118.frz3.gene49">
    <property type="protein sequence ID" value="MhA1_Contig118.frz3.gene49"/>
    <property type="gene ID" value="MhA1_Contig118.frz3.gene49"/>
</dbReference>
<evidence type="ECO:0000256" key="1">
    <source>
        <dbReference type="ARBA" id="ARBA00008390"/>
    </source>
</evidence>
<dbReference type="InterPro" id="IPR000566">
    <property type="entry name" value="Lipocln_cytosolic_FA-bd_dom"/>
</dbReference>
<dbReference type="PRINTS" id="PR00178">
    <property type="entry name" value="FATTYACIDBP"/>
</dbReference>
<dbReference type="Proteomes" id="UP000095281">
    <property type="component" value="Unplaced"/>
</dbReference>
<feature type="domain" description="Cytosolic fatty-acid binding proteins" evidence="4">
    <location>
        <begin position="7"/>
        <end position="24"/>
    </location>
</feature>
<accession>A0A1I8B1H1</accession>
<keyword evidence="3" id="KW-0813">Transport</keyword>
<evidence type="ECO:0000313" key="6">
    <source>
        <dbReference type="WBParaSite" id="MhA1_Contig118.frz3.gene49"/>
    </source>
</evidence>
<organism evidence="5 6">
    <name type="scientific">Meloidogyne hapla</name>
    <name type="common">Root-knot nematode worm</name>
    <dbReference type="NCBI Taxonomy" id="6305"/>
    <lineage>
        <taxon>Eukaryota</taxon>
        <taxon>Metazoa</taxon>
        <taxon>Ecdysozoa</taxon>
        <taxon>Nematoda</taxon>
        <taxon>Chromadorea</taxon>
        <taxon>Rhabditida</taxon>
        <taxon>Tylenchina</taxon>
        <taxon>Tylenchomorpha</taxon>
        <taxon>Tylenchoidea</taxon>
        <taxon>Meloidogynidae</taxon>
        <taxon>Meloidogyninae</taxon>
        <taxon>Meloidogyne</taxon>
    </lineage>
</organism>
<evidence type="ECO:0000256" key="2">
    <source>
        <dbReference type="ARBA" id="ARBA00023121"/>
    </source>
</evidence>
<dbReference type="GO" id="GO:0008289">
    <property type="term" value="F:lipid binding"/>
    <property type="evidence" value="ECO:0007669"/>
    <property type="project" value="UniProtKB-KW"/>
</dbReference>
<proteinExistence type="inferred from homology"/>
<evidence type="ECO:0000313" key="5">
    <source>
        <dbReference type="Proteomes" id="UP000095281"/>
    </source>
</evidence>
<dbReference type="PANTHER" id="PTHR11955">
    <property type="entry name" value="FATTY ACID BINDING PROTEIN"/>
    <property type="match status" value="1"/>
</dbReference>
<dbReference type="InterPro" id="IPR031259">
    <property type="entry name" value="ILBP"/>
</dbReference>
<comment type="similarity">
    <text evidence="1 3">Belongs to the calycin superfamily. Fatty-acid binding protein (FABP) family.</text>
</comment>
<dbReference type="Gene3D" id="2.40.128.20">
    <property type="match status" value="1"/>
</dbReference>
<dbReference type="SUPFAM" id="SSF50814">
    <property type="entry name" value="Lipocalins"/>
    <property type="match status" value="1"/>
</dbReference>
<dbReference type="OMA" id="AMIHVQK"/>
<protein>
    <submittedName>
        <fullName evidence="6">FABP domain-containing protein</fullName>
    </submittedName>
</protein>
<keyword evidence="5" id="KW-1185">Reference proteome</keyword>
<dbReference type="CDD" id="cd00742">
    <property type="entry name" value="FABP"/>
    <property type="match status" value="1"/>
</dbReference>
<dbReference type="Pfam" id="PF00061">
    <property type="entry name" value="Lipocalin"/>
    <property type="match status" value="1"/>
</dbReference>
<dbReference type="PROSITE" id="PS00214">
    <property type="entry name" value="FABP"/>
    <property type="match status" value="1"/>
</dbReference>
<name>A0A1I8B1H1_MELHA</name>
<sequence>MSEKFVGKWKLCESNNFDEYLKQVGVSFLTRTAAKAIKPVLEFEVNGNHWKMTSTSTLTTWVCEFDLDKEQEQTTADGRKLKCIFSFADGKLIEEQKKIKDNDKESHFERYVDADGKLVITCKSEDVEAVRKYEKV</sequence>